<name>A0ABU8FYA8_9BACI</name>
<dbReference type="PANTHER" id="PTHR36836">
    <property type="entry name" value="COLANIC ACID BIOSYNTHESIS PROTEIN WCAK"/>
    <property type="match status" value="1"/>
</dbReference>
<feature type="domain" description="Polysaccharide pyruvyl transferase" evidence="2">
    <location>
        <begin position="13"/>
        <end position="304"/>
    </location>
</feature>
<reference evidence="4 5" key="1">
    <citation type="submission" date="2024-01" db="EMBL/GenBank/DDBJ databases">
        <title>Seven novel Bacillus-like species.</title>
        <authorList>
            <person name="Liu G."/>
        </authorList>
    </citation>
    <scope>NUCLEOTIDE SEQUENCE [LARGE SCALE GENOMIC DNA]</scope>
    <source>
        <strain evidence="4 5">FJAT-53711</strain>
    </source>
</reference>
<dbReference type="InterPro" id="IPR007345">
    <property type="entry name" value="Polysacch_pyruvyl_Trfase"/>
</dbReference>
<keyword evidence="5" id="KW-1185">Reference proteome</keyword>
<evidence type="ECO:0000256" key="1">
    <source>
        <dbReference type="SAM" id="Phobius"/>
    </source>
</evidence>
<dbReference type="EC" id="2.4.-.-" evidence="4"/>
<dbReference type="GO" id="GO:0016757">
    <property type="term" value="F:glycosyltransferase activity"/>
    <property type="evidence" value="ECO:0007669"/>
    <property type="project" value="UniProtKB-KW"/>
</dbReference>
<keyword evidence="1" id="KW-0812">Transmembrane</keyword>
<evidence type="ECO:0000259" key="2">
    <source>
        <dbReference type="Pfam" id="PF04230"/>
    </source>
</evidence>
<dbReference type="Proteomes" id="UP001367922">
    <property type="component" value="Unassembled WGS sequence"/>
</dbReference>
<evidence type="ECO:0000313" key="4">
    <source>
        <dbReference type="EMBL" id="MEI4830857.1"/>
    </source>
</evidence>
<keyword evidence="1" id="KW-0472">Membrane</keyword>
<keyword evidence="4" id="KW-0328">Glycosyltransferase</keyword>
<dbReference type="EMBL" id="JBAWSV010000001">
    <property type="protein sequence ID" value="MEI4828898.1"/>
    <property type="molecule type" value="Genomic_DNA"/>
</dbReference>
<organism evidence="4 5">
    <name type="scientific">Bacillus yunxiaonensis</name>
    <dbReference type="NCBI Taxonomy" id="3127665"/>
    <lineage>
        <taxon>Bacteria</taxon>
        <taxon>Bacillati</taxon>
        <taxon>Bacillota</taxon>
        <taxon>Bacilli</taxon>
        <taxon>Bacillales</taxon>
        <taxon>Bacillaceae</taxon>
        <taxon>Bacillus</taxon>
    </lineage>
</organism>
<proteinExistence type="predicted"/>
<feature type="transmembrane region" description="Helical" evidence="1">
    <location>
        <begin position="285"/>
        <end position="303"/>
    </location>
</feature>
<dbReference type="Pfam" id="PF04230">
    <property type="entry name" value="PS_pyruv_trans"/>
    <property type="match status" value="1"/>
</dbReference>
<accession>A0ABU8FYA8</accession>
<evidence type="ECO:0000313" key="3">
    <source>
        <dbReference type="EMBL" id="MEI4828898.1"/>
    </source>
</evidence>
<keyword evidence="4" id="KW-0808">Transferase</keyword>
<sequence>MKKIFVDIYLQFNLGDDLFLDILAKKYPNCEFTINYLGKNYDSFISRYSNINRRKYTLFNKIGQRLKISDSITNYDEVAEEHDALLFIGGSIFREEEYHHSLYQDRTKIVREFKKRDKPIFILGANFGPFETEQFLNDYKKFFELCDDVCFRDLYSYELFKNLSQVRYAPDIVFQMNVDKYKELRNKNSVGFSIIDVRHKKGLSNYYDDYIASTVKSIELLVNRGHDCCLMSFCEQEGDLQIINTIKSFLSPEILKNVSVYNYKGNLKEAINLIASFKLLVAARFHANIIALLLGIGVMPIIYSPKTTNMLKDINFDDTLVNMEELYLQYDENIINRAFNNKINLESISSDAKKQFKKLSEFLESSIISEVV</sequence>
<dbReference type="EMBL" id="JBAWSV010000005">
    <property type="protein sequence ID" value="MEI4830857.1"/>
    <property type="molecule type" value="Genomic_DNA"/>
</dbReference>
<keyword evidence="1" id="KW-1133">Transmembrane helix</keyword>
<protein>
    <submittedName>
        <fullName evidence="4">Polysaccharide pyruvyl transferase family protein</fullName>
        <ecNumber evidence="4">2.4.-.-</ecNumber>
    </submittedName>
</protein>
<comment type="caution">
    <text evidence="4">The sequence shown here is derived from an EMBL/GenBank/DDBJ whole genome shotgun (WGS) entry which is preliminary data.</text>
</comment>
<dbReference type="RefSeq" id="WP_336481246.1">
    <property type="nucleotide sequence ID" value="NZ_JBAWSV010000001.1"/>
</dbReference>
<evidence type="ECO:0000313" key="5">
    <source>
        <dbReference type="Proteomes" id="UP001367922"/>
    </source>
</evidence>
<gene>
    <name evidence="3" type="ORF">WAX78_05460</name>
    <name evidence="4" type="ORF">WAX78_15505</name>
</gene>
<dbReference type="PANTHER" id="PTHR36836:SF1">
    <property type="entry name" value="COLANIC ACID BIOSYNTHESIS PROTEIN WCAK"/>
    <property type="match status" value="1"/>
</dbReference>